<evidence type="ECO:0000256" key="1">
    <source>
        <dbReference type="SAM" id="Phobius"/>
    </source>
</evidence>
<keyword evidence="1" id="KW-1133">Transmembrane helix</keyword>
<comment type="caution">
    <text evidence="2">The sequence shown here is derived from an EMBL/GenBank/DDBJ whole genome shotgun (WGS) entry which is preliminary data.</text>
</comment>
<protein>
    <submittedName>
        <fullName evidence="2">Uncharacterized protein</fullName>
    </submittedName>
</protein>
<gene>
    <name evidence="2" type="ORF">S01H1_71597</name>
</gene>
<proteinExistence type="predicted"/>
<accession>X0X0V2</accession>
<organism evidence="2">
    <name type="scientific">marine sediment metagenome</name>
    <dbReference type="NCBI Taxonomy" id="412755"/>
    <lineage>
        <taxon>unclassified sequences</taxon>
        <taxon>metagenomes</taxon>
        <taxon>ecological metagenomes</taxon>
    </lineage>
</organism>
<keyword evidence="1" id="KW-0472">Membrane</keyword>
<reference evidence="2" key="1">
    <citation type="journal article" date="2014" name="Front. Microbiol.">
        <title>High frequency of phylogenetically diverse reductive dehalogenase-homologous genes in deep subseafloor sedimentary metagenomes.</title>
        <authorList>
            <person name="Kawai M."/>
            <person name="Futagami T."/>
            <person name="Toyoda A."/>
            <person name="Takaki Y."/>
            <person name="Nishi S."/>
            <person name="Hori S."/>
            <person name="Arai W."/>
            <person name="Tsubouchi T."/>
            <person name="Morono Y."/>
            <person name="Uchiyama I."/>
            <person name="Ito T."/>
            <person name="Fujiyama A."/>
            <person name="Inagaki F."/>
            <person name="Takami H."/>
        </authorList>
    </citation>
    <scope>NUCLEOTIDE SEQUENCE</scope>
    <source>
        <strain evidence="2">Expedition CK06-06</strain>
    </source>
</reference>
<dbReference type="EMBL" id="BARS01047684">
    <property type="protein sequence ID" value="GAG29052.1"/>
    <property type="molecule type" value="Genomic_DNA"/>
</dbReference>
<feature type="non-terminal residue" evidence="2">
    <location>
        <position position="1"/>
    </location>
</feature>
<name>X0X0V2_9ZZZZ</name>
<dbReference type="AlphaFoldDB" id="X0X0V2"/>
<keyword evidence="1" id="KW-0812">Transmembrane</keyword>
<feature type="transmembrane region" description="Helical" evidence="1">
    <location>
        <begin position="55"/>
        <end position="76"/>
    </location>
</feature>
<sequence length="86" mass="9673">EWVWSISAKESGRQLLIIELNAPVRVEGFEMLATEAVYQQSFEVMVTQPFNRTPIWVILASVGVLLGGVAAIVRLFRRRSRAVNNS</sequence>
<evidence type="ECO:0000313" key="2">
    <source>
        <dbReference type="EMBL" id="GAG29052.1"/>
    </source>
</evidence>